<feature type="region of interest" description="Disordered" evidence="1">
    <location>
        <begin position="1"/>
        <end position="99"/>
    </location>
</feature>
<accession>A0AAV9RCD7</accession>
<gene>
    <name evidence="2" type="ORF">CRENBAI_025037</name>
</gene>
<feature type="non-terminal residue" evidence="2">
    <location>
        <position position="99"/>
    </location>
</feature>
<organism evidence="2 3">
    <name type="scientific">Crenichthys baileyi</name>
    <name type="common">White River springfish</name>
    <dbReference type="NCBI Taxonomy" id="28760"/>
    <lineage>
        <taxon>Eukaryota</taxon>
        <taxon>Metazoa</taxon>
        <taxon>Chordata</taxon>
        <taxon>Craniata</taxon>
        <taxon>Vertebrata</taxon>
        <taxon>Euteleostomi</taxon>
        <taxon>Actinopterygii</taxon>
        <taxon>Neopterygii</taxon>
        <taxon>Teleostei</taxon>
        <taxon>Neoteleostei</taxon>
        <taxon>Acanthomorphata</taxon>
        <taxon>Ovalentaria</taxon>
        <taxon>Atherinomorphae</taxon>
        <taxon>Cyprinodontiformes</taxon>
        <taxon>Goodeidae</taxon>
        <taxon>Crenichthys</taxon>
    </lineage>
</organism>
<dbReference type="AlphaFoldDB" id="A0AAV9RCD7"/>
<dbReference type="EMBL" id="JAHHUM010002096">
    <property type="protein sequence ID" value="KAK5606232.1"/>
    <property type="molecule type" value="Genomic_DNA"/>
</dbReference>
<protein>
    <submittedName>
        <fullName evidence="2">Uncharacterized protein</fullName>
    </submittedName>
</protein>
<feature type="compositionally biased region" description="Polar residues" evidence="1">
    <location>
        <begin position="1"/>
        <end position="12"/>
    </location>
</feature>
<keyword evidence="3" id="KW-1185">Reference proteome</keyword>
<evidence type="ECO:0000313" key="3">
    <source>
        <dbReference type="Proteomes" id="UP001311232"/>
    </source>
</evidence>
<sequence>MKTHPHSTSSTHGPAPSTPTASCPPPYSAPQGKARALRNATPGFEHRRNRVDTTEHRVHSGIPDGTNSPGKRSLARSKHPDKPPQPHKHTTSTPLQRQL</sequence>
<dbReference type="Proteomes" id="UP001311232">
    <property type="component" value="Unassembled WGS sequence"/>
</dbReference>
<comment type="caution">
    <text evidence="2">The sequence shown here is derived from an EMBL/GenBank/DDBJ whole genome shotgun (WGS) entry which is preliminary data.</text>
</comment>
<reference evidence="2 3" key="1">
    <citation type="submission" date="2021-06" db="EMBL/GenBank/DDBJ databases">
        <authorList>
            <person name="Palmer J.M."/>
        </authorList>
    </citation>
    <scope>NUCLEOTIDE SEQUENCE [LARGE SCALE GENOMIC DNA]</scope>
    <source>
        <strain evidence="2 3">MEX-2019</strain>
        <tissue evidence="2">Muscle</tissue>
    </source>
</reference>
<evidence type="ECO:0000313" key="2">
    <source>
        <dbReference type="EMBL" id="KAK5606232.1"/>
    </source>
</evidence>
<proteinExistence type="predicted"/>
<evidence type="ECO:0000256" key="1">
    <source>
        <dbReference type="SAM" id="MobiDB-lite"/>
    </source>
</evidence>
<feature type="compositionally biased region" description="Basic and acidic residues" evidence="1">
    <location>
        <begin position="44"/>
        <end position="58"/>
    </location>
</feature>
<name>A0AAV9RCD7_9TELE</name>